<keyword evidence="4" id="KW-1185">Reference proteome</keyword>
<dbReference type="Proteomes" id="UP000283269">
    <property type="component" value="Unassembled WGS sequence"/>
</dbReference>
<dbReference type="EMBL" id="NHYD01003423">
    <property type="protein sequence ID" value="PPQ78264.1"/>
    <property type="molecule type" value="Genomic_DNA"/>
</dbReference>
<dbReference type="Pfam" id="PF20151">
    <property type="entry name" value="DUF6533"/>
    <property type="match status" value="1"/>
</dbReference>
<feature type="domain" description="DUF6533" evidence="2">
    <location>
        <begin position="18"/>
        <end position="64"/>
    </location>
</feature>
<evidence type="ECO:0000256" key="1">
    <source>
        <dbReference type="SAM" id="Phobius"/>
    </source>
</evidence>
<dbReference type="InParanoid" id="A0A409WIB2"/>
<feature type="transmembrane region" description="Helical" evidence="1">
    <location>
        <begin position="48"/>
        <end position="71"/>
    </location>
</feature>
<gene>
    <name evidence="3" type="ORF">CVT25_011723</name>
</gene>
<name>A0A409WIB2_PSICY</name>
<feature type="transmembrane region" description="Helical" evidence="1">
    <location>
        <begin position="136"/>
        <end position="156"/>
    </location>
</feature>
<evidence type="ECO:0000259" key="2">
    <source>
        <dbReference type="Pfam" id="PF20151"/>
    </source>
</evidence>
<dbReference type="AlphaFoldDB" id="A0A409WIB2"/>
<feature type="transmembrane region" description="Helical" evidence="1">
    <location>
        <begin position="196"/>
        <end position="215"/>
    </location>
</feature>
<keyword evidence="1" id="KW-0472">Membrane</keyword>
<feature type="transmembrane region" description="Helical" evidence="1">
    <location>
        <begin position="106"/>
        <end position="124"/>
    </location>
</feature>
<comment type="caution">
    <text evidence="3">The sequence shown here is derived from an EMBL/GenBank/DDBJ whole genome shotgun (WGS) entry which is preliminary data.</text>
</comment>
<protein>
    <recommendedName>
        <fullName evidence="2">DUF6533 domain-containing protein</fullName>
    </recommendedName>
</protein>
<dbReference type="InterPro" id="IPR045340">
    <property type="entry name" value="DUF6533"/>
</dbReference>
<keyword evidence="1" id="KW-0812">Transmembrane</keyword>
<dbReference type="OrthoDB" id="3261349at2759"/>
<organism evidence="3 4">
    <name type="scientific">Psilocybe cyanescens</name>
    <dbReference type="NCBI Taxonomy" id="93625"/>
    <lineage>
        <taxon>Eukaryota</taxon>
        <taxon>Fungi</taxon>
        <taxon>Dikarya</taxon>
        <taxon>Basidiomycota</taxon>
        <taxon>Agaricomycotina</taxon>
        <taxon>Agaricomycetes</taxon>
        <taxon>Agaricomycetidae</taxon>
        <taxon>Agaricales</taxon>
        <taxon>Agaricineae</taxon>
        <taxon>Strophariaceae</taxon>
        <taxon>Psilocybe</taxon>
    </lineage>
</organism>
<sequence>MAEDVTLEELKSMNVNYYFSIIAFTLLVLEYCDTFVQEVERFWKVGSLSWASGFFYLNRYMVLFGHIPVLIEYFWSTSNPHKLQCFTRVCFLTIAPLRSCHQLQSYHQYFAVVVQIVVSSMLIMRMYALYERSRRVLALLIGVAVAAVAVGCWSILGGRKSKLPDILVPIGCGAGLTHYHPSSFPSLILHVFKGLGAAWGGMLVFDALVFGMTLYKSLSIPRTRGVSLISRFTRGVATTFTNVVSSIMISRLMLNLRHPSLVSHTKRTSVMTDNTYPNLTFVGPDNIETGYSDNSGITSEEEPGRARMVYDYLAKGSSGTNRHIELLDRHRDGRHV</sequence>
<proteinExistence type="predicted"/>
<evidence type="ECO:0000313" key="4">
    <source>
        <dbReference type="Proteomes" id="UP000283269"/>
    </source>
</evidence>
<accession>A0A409WIB2</accession>
<evidence type="ECO:0000313" key="3">
    <source>
        <dbReference type="EMBL" id="PPQ78264.1"/>
    </source>
</evidence>
<keyword evidence="1" id="KW-1133">Transmembrane helix</keyword>
<feature type="transmembrane region" description="Helical" evidence="1">
    <location>
        <begin position="17"/>
        <end position="36"/>
    </location>
</feature>
<reference evidence="3 4" key="1">
    <citation type="journal article" date="2018" name="Evol. Lett.">
        <title>Horizontal gene cluster transfer increased hallucinogenic mushroom diversity.</title>
        <authorList>
            <person name="Reynolds H.T."/>
            <person name="Vijayakumar V."/>
            <person name="Gluck-Thaler E."/>
            <person name="Korotkin H.B."/>
            <person name="Matheny P.B."/>
            <person name="Slot J.C."/>
        </authorList>
    </citation>
    <scope>NUCLEOTIDE SEQUENCE [LARGE SCALE GENOMIC DNA]</scope>
    <source>
        <strain evidence="3 4">2631</strain>
    </source>
</reference>